<protein>
    <submittedName>
        <fullName evidence="2">Uncharacterized protein</fullName>
    </submittedName>
</protein>
<evidence type="ECO:0000313" key="2">
    <source>
        <dbReference type="EMBL" id="KAG2424318.1"/>
    </source>
</evidence>
<accession>A0A835VSL8</accession>
<evidence type="ECO:0000313" key="3">
    <source>
        <dbReference type="Proteomes" id="UP000613740"/>
    </source>
</evidence>
<dbReference type="EMBL" id="JAEHOD010000125">
    <property type="protein sequence ID" value="KAG2424318.1"/>
    <property type="molecule type" value="Genomic_DNA"/>
</dbReference>
<evidence type="ECO:0000256" key="1">
    <source>
        <dbReference type="SAM" id="MobiDB-lite"/>
    </source>
</evidence>
<dbReference type="AlphaFoldDB" id="A0A835VSL8"/>
<reference evidence="2" key="1">
    <citation type="journal article" date="2020" name="bioRxiv">
        <title>Comparative genomics of Chlamydomonas.</title>
        <authorList>
            <person name="Craig R.J."/>
            <person name="Hasan A.R."/>
            <person name="Ness R.W."/>
            <person name="Keightley P.D."/>
        </authorList>
    </citation>
    <scope>NUCLEOTIDE SEQUENCE</scope>
    <source>
        <strain evidence="2">CCAP 11/173</strain>
    </source>
</reference>
<comment type="caution">
    <text evidence="2">The sequence shown here is derived from an EMBL/GenBank/DDBJ whole genome shotgun (WGS) entry which is preliminary data.</text>
</comment>
<proteinExistence type="predicted"/>
<dbReference type="Proteomes" id="UP000613740">
    <property type="component" value="Unassembled WGS sequence"/>
</dbReference>
<keyword evidence="3" id="KW-1185">Reference proteome</keyword>
<feature type="region of interest" description="Disordered" evidence="1">
    <location>
        <begin position="241"/>
        <end position="268"/>
    </location>
</feature>
<organism evidence="2 3">
    <name type="scientific">Chlamydomonas schloesseri</name>
    <dbReference type="NCBI Taxonomy" id="2026947"/>
    <lineage>
        <taxon>Eukaryota</taxon>
        <taxon>Viridiplantae</taxon>
        <taxon>Chlorophyta</taxon>
        <taxon>core chlorophytes</taxon>
        <taxon>Chlorophyceae</taxon>
        <taxon>CS clade</taxon>
        <taxon>Chlamydomonadales</taxon>
        <taxon>Chlamydomonadaceae</taxon>
        <taxon>Chlamydomonas</taxon>
    </lineage>
</organism>
<name>A0A835VSL8_9CHLO</name>
<gene>
    <name evidence="2" type="ORF">HYH02_015179</name>
</gene>
<sequence length="277" mass="29963">MWRCSVQTRVPAVQRDPQLHVMRLLVCVLACTLPEEVAALHLAEQGVDDAASVLASMSKRSVMAFLRRVLRAGTPEPAWGLGLGDTDAADLSCLHRYLGSLFTWASSGARVFSALQASNMVRIVEAGDACTVCVEDRFTQSCELYLESNAAAAAADKDEGEVVELVAPTKRARPDTVYTTIYAAPQLVQLVQLVPIVQLVPQLVQLVPIVQLVPQLVQLVPLAHFAPAPIVQFVQPQLQPQPAPQVPANPAHTHGDPPVSPQAPDRGRQVKRVRFAL</sequence>